<dbReference type="Proteomes" id="UP000008332">
    <property type="component" value="Chromosome"/>
</dbReference>
<evidence type="ECO:0000313" key="2">
    <source>
        <dbReference type="Proteomes" id="UP000008332"/>
    </source>
</evidence>
<dbReference type="RefSeq" id="WP_011463605.1">
    <property type="nucleotide sequence ID" value="NC_007908.1"/>
</dbReference>
<reference evidence="2" key="1">
    <citation type="submission" date="2006-02" db="EMBL/GenBank/DDBJ databases">
        <title>Complete sequence of chromosome of Rhodoferax ferrireducens DSM 15236.</title>
        <authorList>
            <person name="Copeland A."/>
            <person name="Lucas S."/>
            <person name="Lapidus A."/>
            <person name="Barry K."/>
            <person name="Detter J.C."/>
            <person name="Glavina del Rio T."/>
            <person name="Hammon N."/>
            <person name="Israni S."/>
            <person name="Pitluck S."/>
            <person name="Brettin T."/>
            <person name="Bruce D."/>
            <person name="Han C."/>
            <person name="Tapia R."/>
            <person name="Gilna P."/>
            <person name="Kiss H."/>
            <person name="Schmutz J."/>
            <person name="Larimer F."/>
            <person name="Land M."/>
            <person name="Kyrpides N."/>
            <person name="Ivanova N."/>
            <person name="Richardson P."/>
        </authorList>
    </citation>
    <scope>NUCLEOTIDE SEQUENCE [LARGE SCALE GENOMIC DNA]</scope>
    <source>
        <strain evidence="2">ATCC BAA-621 / DSM 15236 / T118</strain>
    </source>
</reference>
<evidence type="ECO:0000313" key="1">
    <source>
        <dbReference type="EMBL" id="ABD69037.1"/>
    </source>
</evidence>
<name>Q21YW6_ALBFT</name>
<protein>
    <recommendedName>
        <fullName evidence="3">DUF429 domain-containing protein</fullName>
    </recommendedName>
</protein>
<dbReference type="OrthoDB" id="8557416at2"/>
<dbReference type="HOGENOM" id="CLU_061756_0_0_4"/>
<dbReference type="eggNOG" id="ENOG502Z90B">
    <property type="taxonomic scope" value="Bacteria"/>
</dbReference>
<dbReference type="KEGG" id="rfr:Rfer_1303"/>
<proteinExistence type="predicted"/>
<dbReference type="STRING" id="338969.Rfer_1303"/>
<gene>
    <name evidence="1" type="ordered locus">Rfer_1303</name>
</gene>
<sequence length="290" mass="31512">MVLLGCDFSSRPSRKKPIILALGALQSGRVQLSKLERLESLDAFARWLQQPLCWVGGFDLPFGLPRELVETLGWPTQWEACIRHYASLSREQVRASFVAFCAARPVGGKFAHRATDIPAGSSPSMKWVNPPVAYMLHAGVPLLLAAGVQLPGLHAGDPRDVDGSGQARRVALEAYPGLLAREVLGRRSYKSDDKARQTPERLIARKDLITALEHGQTRLGLRLKLTHAQRDALVDDASGDALDAVLCLIQAAWAYARQAQGDACYGLPADLDPLEGWIVTACSGGFRPSD</sequence>
<accession>Q21YW6</accession>
<organism evidence="1 2">
    <name type="scientific">Albidiferax ferrireducens (strain ATCC BAA-621 / DSM 15236 / T118)</name>
    <name type="common">Rhodoferax ferrireducens</name>
    <dbReference type="NCBI Taxonomy" id="338969"/>
    <lineage>
        <taxon>Bacteria</taxon>
        <taxon>Pseudomonadati</taxon>
        <taxon>Pseudomonadota</taxon>
        <taxon>Betaproteobacteria</taxon>
        <taxon>Burkholderiales</taxon>
        <taxon>Comamonadaceae</taxon>
        <taxon>Rhodoferax</taxon>
    </lineage>
</organism>
<dbReference type="AlphaFoldDB" id="Q21YW6"/>
<evidence type="ECO:0008006" key="3">
    <source>
        <dbReference type="Google" id="ProtNLM"/>
    </source>
</evidence>
<dbReference type="EMBL" id="CP000267">
    <property type="protein sequence ID" value="ABD69037.1"/>
    <property type="molecule type" value="Genomic_DNA"/>
</dbReference>
<keyword evidence="2" id="KW-1185">Reference proteome</keyword>